<evidence type="ECO:0000313" key="2">
    <source>
        <dbReference type="Proteomes" id="UP000325081"/>
    </source>
</evidence>
<gene>
    <name evidence="1" type="ORF">STAS_20507</name>
</gene>
<protein>
    <submittedName>
        <fullName evidence="1">Aspartyl/glutamyl-tRNA(Asn/Gln) amidotransferasesubunit C</fullName>
    </submittedName>
</protein>
<keyword evidence="2" id="KW-1185">Reference proteome</keyword>
<organism evidence="1 2">
    <name type="scientific">Striga asiatica</name>
    <name type="common">Asiatic witchweed</name>
    <name type="synonym">Buchnera asiatica</name>
    <dbReference type="NCBI Taxonomy" id="4170"/>
    <lineage>
        <taxon>Eukaryota</taxon>
        <taxon>Viridiplantae</taxon>
        <taxon>Streptophyta</taxon>
        <taxon>Embryophyta</taxon>
        <taxon>Tracheophyta</taxon>
        <taxon>Spermatophyta</taxon>
        <taxon>Magnoliopsida</taxon>
        <taxon>eudicotyledons</taxon>
        <taxon>Gunneridae</taxon>
        <taxon>Pentapetalae</taxon>
        <taxon>asterids</taxon>
        <taxon>lamiids</taxon>
        <taxon>Lamiales</taxon>
        <taxon>Orobanchaceae</taxon>
        <taxon>Buchnereae</taxon>
        <taxon>Striga</taxon>
    </lineage>
</organism>
<dbReference type="GO" id="GO:0016740">
    <property type="term" value="F:transferase activity"/>
    <property type="evidence" value="ECO:0007669"/>
    <property type="project" value="UniProtKB-KW"/>
</dbReference>
<keyword evidence="1" id="KW-0808">Transferase</keyword>
<dbReference type="EMBL" id="BKCP01006715">
    <property type="protein sequence ID" value="GER43641.1"/>
    <property type="molecule type" value="Genomic_DNA"/>
</dbReference>
<feature type="non-terminal residue" evidence="1">
    <location>
        <position position="1"/>
    </location>
</feature>
<comment type="caution">
    <text evidence="1">The sequence shown here is derived from an EMBL/GenBank/DDBJ whole genome shotgun (WGS) entry which is preliminary data.</text>
</comment>
<proteinExistence type="predicted"/>
<dbReference type="Proteomes" id="UP000325081">
    <property type="component" value="Unassembled WGS sequence"/>
</dbReference>
<feature type="non-terminal residue" evidence="1">
    <location>
        <position position="158"/>
    </location>
</feature>
<name>A0A5A7QID9_STRAF</name>
<evidence type="ECO:0000313" key="1">
    <source>
        <dbReference type="EMBL" id="GER43641.1"/>
    </source>
</evidence>
<accession>A0A5A7QID9</accession>
<reference evidence="2" key="1">
    <citation type="journal article" date="2019" name="Curr. Biol.">
        <title>Genome Sequence of Striga asiatica Provides Insight into the Evolution of Plant Parasitism.</title>
        <authorList>
            <person name="Yoshida S."/>
            <person name="Kim S."/>
            <person name="Wafula E.K."/>
            <person name="Tanskanen J."/>
            <person name="Kim Y.M."/>
            <person name="Honaas L."/>
            <person name="Yang Z."/>
            <person name="Spallek T."/>
            <person name="Conn C.E."/>
            <person name="Ichihashi Y."/>
            <person name="Cheong K."/>
            <person name="Cui S."/>
            <person name="Der J.P."/>
            <person name="Gundlach H."/>
            <person name="Jiao Y."/>
            <person name="Hori C."/>
            <person name="Ishida J.K."/>
            <person name="Kasahara H."/>
            <person name="Kiba T."/>
            <person name="Kim M.S."/>
            <person name="Koo N."/>
            <person name="Laohavisit A."/>
            <person name="Lee Y.H."/>
            <person name="Lumba S."/>
            <person name="McCourt P."/>
            <person name="Mortimer J.C."/>
            <person name="Mutuku J.M."/>
            <person name="Nomura T."/>
            <person name="Sasaki-Sekimoto Y."/>
            <person name="Seto Y."/>
            <person name="Wang Y."/>
            <person name="Wakatake T."/>
            <person name="Sakakibara H."/>
            <person name="Demura T."/>
            <person name="Yamaguchi S."/>
            <person name="Yoneyama K."/>
            <person name="Manabe R.I."/>
            <person name="Nelson D.C."/>
            <person name="Schulman A.H."/>
            <person name="Timko M.P."/>
            <person name="dePamphilis C.W."/>
            <person name="Choi D."/>
            <person name="Shirasu K."/>
        </authorList>
    </citation>
    <scope>NUCLEOTIDE SEQUENCE [LARGE SCALE GENOMIC DNA]</scope>
    <source>
        <strain evidence="2">cv. UVA1</strain>
    </source>
</reference>
<dbReference type="AlphaFoldDB" id="A0A5A7QID9"/>
<sequence>YCTPSPVTGSSFIPIENNNNSGKVSYQWRSVLHTSQSLPLSNITNVFETAPVFTPLNSTSKSIASELEKITITQTPYTNISSDLMDHTSDGQLLLTELKRKRGRPKKVLGSTSTQTEYWDMGDASIECAYCEAMFWYAERKSSERTSAVTKYGGCCVN</sequence>